<feature type="coiled-coil region" evidence="1">
    <location>
        <begin position="625"/>
        <end position="673"/>
    </location>
</feature>
<dbReference type="SUPFAM" id="SSF52540">
    <property type="entry name" value="P-loop containing nucleoside triphosphate hydrolases"/>
    <property type="match status" value="2"/>
</dbReference>
<dbReference type="InterPro" id="IPR038729">
    <property type="entry name" value="Rad50/SbcC_AAA"/>
</dbReference>
<dbReference type="Pfam" id="PF13476">
    <property type="entry name" value="AAA_23"/>
    <property type="match status" value="1"/>
</dbReference>
<evidence type="ECO:0000259" key="3">
    <source>
        <dbReference type="Pfam" id="PF13476"/>
    </source>
</evidence>
<dbReference type="GO" id="GO:0006302">
    <property type="term" value="P:double-strand break repair"/>
    <property type="evidence" value="ECO:0007669"/>
    <property type="project" value="InterPro"/>
</dbReference>
<feature type="coiled-coil region" evidence="1">
    <location>
        <begin position="716"/>
        <end position="778"/>
    </location>
</feature>
<feature type="region of interest" description="Disordered" evidence="2">
    <location>
        <begin position="973"/>
        <end position="1003"/>
    </location>
</feature>
<dbReference type="PANTHER" id="PTHR32114">
    <property type="entry name" value="ABC TRANSPORTER ABCH.3"/>
    <property type="match status" value="1"/>
</dbReference>
<dbReference type="Pfam" id="PF13558">
    <property type="entry name" value="SbcC_Walker_B"/>
    <property type="match status" value="1"/>
</dbReference>
<dbReference type="Proteomes" id="UP000254771">
    <property type="component" value="Unassembled WGS sequence"/>
</dbReference>
<organism evidence="4 5">
    <name type="scientific">endosymbiont of Escarpia spicata</name>
    <dbReference type="NCBI Taxonomy" id="2200908"/>
    <lineage>
        <taxon>Bacteria</taxon>
        <taxon>Pseudomonadati</taxon>
        <taxon>Pseudomonadota</taxon>
        <taxon>Gammaproteobacteria</taxon>
        <taxon>sulfur-oxidizing symbionts</taxon>
    </lineage>
</organism>
<dbReference type="AlphaFoldDB" id="A0A370DTL4"/>
<feature type="coiled-coil region" evidence="1">
    <location>
        <begin position="879"/>
        <end position="906"/>
    </location>
</feature>
<dbReference type="GO" id="GO:0004527">
    <property type="term" value="F:exonuclease activity"/>
    <property type="evidence" value="ECO:0007669"/>
    <property type="project" value="UniProtKB-KW"/>
</dbReference>
<sequence>MRILLVRFKNLNSLAGEWEIDLAYPVFSSDGIFAITGPTGAGKTTILDAICLALYGRTPRLNKVTKSGNEIMSRQTGECFAEVTFETQAGRFRCHWSQHRARKKPGGELQAPKHEIADADSGRILEAKLRGVAEQIEAVTGMDFDRFTRSMLLAQGGFAAFLQAAPDERAPILEQITGTEIYSQISIQVHKQRSGEHEKLDILQAELAGMQLLSEEDEQQLKAGLEKMILQEAGLNQQVDQKGQAIAWLDGIERLEEELRLLEKQKQDLKMRQEVFQPEGEKLERAMQTLELAGEFASLSSLRREQETDQQRHEECQLALPEQEGEVIRAEKTLKLANKHLAQKQEKQKEMLLVIGKVRELDIKLREKKTPIKKAADLVSDAKKTLDTHRTKHSEDCHVLDEQKVILKEVQKLLSESEADKGLVEQLARMLSQFDRLRELDGNVRDKTGEVVSAESQKREASRLWSEQSKTLQGQKDALEVIQKKLLHQQNRLADILAEREVSIWRNALSDLKERESLLRETSQSLLSLSESSISLGKLNNQHEKSTAEEAPLARQILEHTERLAALERELLLLETQLSLLTRIQSFEEARQQLQDGEVCPLCGAEEHPYAEGNIPATDEAATELKRVRKVIKQTRDRLSGLQIKQAENRKDLQQNETLQQEARDRISTEEQQIHEGFRLLAAVEDEGDDPAETLLRLQQENSEKLEMTSKVVSAAERYEKDIASLRELIEKTRETLDQSEQEIQGLLYKKHAAGQTVDGQKDALDALKIELRKAQEKTLQDVRVYGFQVLAMDGLDSIQTELMTRRDQWLDRQKQQNDLEIHTSNLELQTEHQATQINTSEAVLIEQREILSNLKCEQDSLTQDRLALFEDKNPDAEETRLSTSVEEAEKQLEESRQVFHLATGEQGKLKAAIALIEKTMLGRADQLKQSQAAFQVRLGQFDFTDETSYQAACLPEEERNNLMQQAQRLATEQTELNARSRDRTSLLDIERKKQTTDQPSDQLKQELEALVSRRKSLQQEVGGTRQKLTDNENLRCKQQDRTKQIDAQKRECSRWDLLHELIGSADGKKYRNFAQGLTFEMMVGHANRQLQKMTDRYLLIRDDGQPLELNVVDNYQAGEIRSTKNLSGGESFIVSLSLALGLSQMASKNVRVDSLFLDEGFGTLDEEALDTALETLAGLQQDGKLIGVISHVSALKERIATQIEVMPQAGGRSTISGTGCVRVE</sequence>
<proteinExistence type="predicted"/>
<accession>A0A370DTL4</accession>
<evidence type="ECO:0000256" key="1">
    <source>
        <dbReference type="SAM" id="Coils"/>
    </source>
</evidence>
<dbReference type="InterPro" id="IPR027417">
    <property type="entry name" value="P-loop_NTPase"/>
</dbReference>
<feature type="compositionally biased region" description="Basic and acidic residues" evidence="2">
    <location>
        <begin position="979"/>
        <end position="996"/>
    </location>
</feature>
<comment type="caution">
    <text evidence="4">The sequence shown here is derived from an EMBL/GenBank/DDBJ whole genome shotgun (WGS) entry which is preliminary data.</text>
</comment>
<reference evidence="4 5" key="1">
    <citation type="journal article" date="2018" name="ISME J.">
        <title>Endosymbiont genomes yield clues of tubeworm success.</title>
        <authorList>
            <person name="Li Y."/>
            <person name="Liles M.R."/>
            <person name="Halanych K.M."/>
        </authorList>
    </citation>
    <scope>NUCLEOTIDE SEQUENCE [LARGE SCALE GENOMIC DNA]</scope>
    <source>
        <strain evidence="4">A1462</strain>
    </source>
</reference>
<gene>
    <name evidence="4" type="ORF">DIZ78_01720</name>
</gene>
<evidence type="ECO:0000256" key="2">
    <source>
        <dbReference type="SAM" id="MobiDB-lite"/>
    </source>
</evidence>
<name>A0A370DTL4_9GAMM</name>
<dbReference type="GO" id="GO:0016887">
    <property type="term" value="F:ATP hydrolysis activity"/>
    <property type="evidence" value="ECO:0007669"/>
    <property type="project" value="InterPro"/>
</dbReference>
<evidence type="ECO:0000313" key="5">
    <source>
        <dbReference type="Proteomes" id="UP000254771"/>
    </source>
</evidence>
<dbReference type="PANTHER" id="PTHR32114:SF2">
    <property type="entry name" value="ABC TRANSPORTER ABCH.3"/>
    <property type="match status" value="1"/>
</dbReference>
<dbReference type="Gene3D" id="3.40.50.300">
    <property type="entry name" value="P-loop containing nucleotide triphosphate hydrolases"/>
    <property type="match status" value="2"/>
</dbReference>
<evidence type="ECO:0000313" key="4">
    <source>
        <dbReference type="EMBL" id="RDH88133.1"/>
    </source>
</evidence>
<feature type="domain" description="Rad50/SbcC-type AAA" evidence="3">
    <location>
        <begin position="7"/>
        <end position="208"/>
    </location>
</feature>
<feature type="coiled-coil region" evidence="1">
    <location>
        <begin position="557"/>
        <end position="584"/>
    </location>
</feature>
<protein>
    <submittedName>
        <fullName evidence="4">Exonuclease SbcC</fullName>
    </submittedName>
</protein>
<dbReference type="EMBL" id="QFXE01000002">
    <property type="protein sequence ID" value="RDH88133.1"/>
    <property type="molecule type" value="Genomic_DNA"/>
</dbReference>
<keyword evidence="5" id="KW-1185">Reference proteome</keyword>
<feature type="coiled-coil region" evidence="1">
    <location>
        <begin position="245"/>
        <end position="272"/>
    </location>
</feature>
<keyword evidence="4" id="KW-0378">Hydrolase</keyword>
<keyword evidence="4" id="KW-0540">Nuclease</keyword>
<keyword evidence="4" id="KW-0269">Exonuclease</keyword>
<keyword evidence="1" id="KW-0175">Coiled coil</keyword>